<accession>A0ABR4GAV6</accession>
<evidence type="ECO:0000313" key="2">
    <source>
        <dbReference type="EMBL" id="KAL2795705.1"/>
    </source>
</evidence>
<proteinExistence type="predicted"/>
<gene>
    <name evidence="2" type="ORF">BJX66DRAFT_336618</name>
</gene>
<reference evidence="2 3" key="1">
    <citation type="submission" date="2024-07" db="EMBL/GenBank/DDBJ databases">
        <title>Section-level genome sequencing and comparative genomics of Aspergillus sections Usti and Cavernicolus.</title>
        <authorList>
            <consortium name="Lawrence Berkeley National Laboratory"/>
            <person name="Nybo J.L."/>
            <person name="Vesth T.C."/>
            <person name="Theobald S."/>
            <person name="Frisvad J.C."/>
            <person name="Larsen T.O."/>
            <person name="Kjaerboelling I."/>
            <person name="Rothschild-Mancinelli K."/>
            <person name="Lyhne E.K."/>
            <person name="Kogle M.E."/>
            <person name="Barry K."/>
            <person name="Clum A."/>
            <person name="Na H."/>
            <person name="Ledsgaard L."/>
            <person name="Lin J."/>
            <person name="Lipzen A."/>
            <person name="Kuo A."/>
            <person name="Riley R."/>
            <person name="Mondo S."/>
            <person name="Labutti K."/>
            <person name="Haridas S."/>
            <person name="Pangalinan J."/>
            <person name="Salamov A.A."/>
            <person name="Simmons B.A."/>
            <person name="Magnuson J.K."/>
            <person name="Chen J."/>
            <person name="Drula E."/>
            <person name="Henrissat B."/>
            <person name="Wiebenga A."/>
            <person name="Lubbers R.J."/>
            <person name="Gomes A.C."/>
            <person name="Makela M.R."/>
            <person name="Stajich J."/>
            <person name="Grigoriev I.V."/>
            <person name="Mortensen U.H."/>
            <person name="De Vries R.P."/>
            <person name="Baker S.E."/>
            <person name="Andersen M.R."/>
        </authorList>
    </citation>
    <scope>NUCLEOTIDE SEQUENCE [LARGE SCALE GENOMIC DNA]</scope>
    <source>
        <strain evidence="2 3">CBS 209.92</strain>
    </source>
</reference>
<name>A0ABR4GAV6_9EURO</name>
<dbReference type="PROSITE" id="PS50181">
    <property type="entry name" value="FBOX"/>
    <property type="match status" value="1"/>
</dbReference>
<dbReference type="InterPro" id="IPR001810">
    <property type="entry name" value="F-box_dom"/>
</dbReference>
<comment type="caution">
    <text evidence="2">The sequence shown here is derived from an EMBL/GenBank/DDBJ whole genome shotgun (WGS) entry which is preliminary data.</text>
</comment>
<dbReference type="EMBL" id="JBFTWV010000032">
    <property type="protein sequence ID" value="KAL2795705.1"/>
    <property type="molecule type" value="Genomic_DNA"/>
</dbReference>
<protein>
    <recommendedName>
        <fullName evidence="1">F-box domain-containing protein</fullName>
    </recommendedName>
</protein>
<dbReference type="Proteomes" id="UP001610563">
    <property type="component" value="Unassembled WGS sequence"/>
</dbReference>
<sequence length="206" mass="23672">MEWDELGLPATVENFAYYRLSLVDHTLDSNSRLCPVDNGRHISPPKVDLGALDKLPQELLETVLGQLDIQSLTKFRRFNRRGMQAVDSIHAYKQIVTRFPTALRAILSINTGATYSCQDLYHELQTAECRDCGRFGGFLYLLTCRRLFDGDDVGMTYTAMMFDPEDFEEHVEKHVQYEDPYFEELFDELSSDEDPFDSAPYGEETS</sequence>
<feature type="domain" description="F-box" evidence="1">
    <location>
        <begin position="49"/>
        <end position="95"/>
    </location>
</feature>
<evidence type="ECO:0000259" key="1">
    <source>
        <dbReference type="PROSITE" id="PS50181"/>
    </source>
</evidence>
<evidence type="ECO:0000313" key="3">
    <source>
        <dbReference type="Proteomes" id="UP001610563"/>
    </source>
</evidence>
<keyword evidence="3" id="KW-1185">Reference proteome</keyword>
<organism evidence="2 3">
    <name type="scientific">Aspergillus keveii</name>
    <dbReference type="NCBI Taxonomy" id="714993"/>
    <lineage>
        <taxon>Eukaryota</taxon>
        <taxon>Fungi</taxon>
        <taxon>Dikarya</taxon>
        <taxon>Ascomycota</taxon>
        <taxon>Pezizomycotina</taxon>
        <taxon>Eurotiomycetes</taxon>
        <taxon>Eurotiomycetidae</taxon>
        <taxon>Eurotiales</taxon>
        <taxon>Aspergillaceae</taxon>
        <taxon>Aspergillus</taxon>
        <taxon>Aspergillus subgen. Nidulantes</taxon>
    </lineage>
</organism>